<dbReference type="OMA" id="RSCQMSI"/>
<evidence type="ECO:0000256" key="3">
    <source>
        <dbReference type="ARBA" id="ARBA00022491"/>
    </source>
</evidence>
<keyword evidence="9" id="KW-0175">Coiled coil</keyword>
<feature type="domain" description="Retinoblastoma-associated protein N-terminal" evidence="11">
    <location>
        <begin position="83"/>
        <end position="231"/>
    </location>
</feature>
<dbReference type="SMART" id="SM01367">
    <property type="entry name" value="DUF3452"/>
    <property type="match status" value="1"/>
</dbReference>
<dbReference type="GO" id="GO:2000134">
    <property type="term" value="P:negative regulation of G1/S transition of mitotic cell cycle"/>
    <property type="evidence" value="ECO:0007669"/>
    <property type="project" value="TreeGrafter"/>
</dbReference>
<keyword evidence="6" id="KW-0539">Nucleus</keyword>
<evidence type="ECO:0000256" key="2">
    <source>
        <dbReference type="ARBA" id="ARBA00009475"/>
    </source>
</evidence>
<keyword evidence="7" id="KW-0131">Cell cycle</keyword>
<evidence type="ECO:0000256" key="6">
    <source>
        <dbReference type="ARBA" id="ARBA00023242"/>
    </source>
</evidence>
<keyword evidence="14" id="KW-1185">Reference proteome</keyword>
<dbReference type="GO" id="GO:0006357">
    <property type="term" value="P:regulation of transcription by RNA polymerase II"/>
    <property type="evidence" value="ECO:0007669"/>
    <property type="project" value="InterPro"/>
</dbReference>
<dbReference type="FunFam" id="1.10.472.10:FF:000030">
    <property type="entry name" value="Retinoblastoma-related protein 1"/>
    <property type="match status" value="1"/>
</dbReference>
<dbReference type="InterPro" id="IPR028309">
    <property type="entry name" value="RB_fam"/>
</dbReference>
<feature type="region of interest" description="Disordered" evidence="10">
    <location>
        <begin position="1"/>
        <end position="21"/>
    </location>
</feature>
<dbReference type="FunFam" id="1.10.472.140:FF:000003">
    <property type="entry name" value="Retinoblastoma-related protein 1"/>
    <property type="match status" value="1"/>
</dbReference>
<dbReference type="FunFam" id="1.10.472.10:FF:000067">
    <property type="entry name" value="Retinoblastoma-related protein 1"/>
    <property type="match status" value="1"/>
</dbReference>
<dbReference type="GO" id="GO:0000977">
    <property type="term" value="F:RNA polymerase II transcription regulatory region sequence-specific DNA binding"/>
    <property type="evidence" value="ECO:0007669"/>
    <property type="project" value="TreeGrafter"/>
</dbReference>
<gene>
    <name evidence="13" type="ORF">A4U43_C02F17470</name>
</gene>
<comment type="subcellular location">
    <subcellularLocation>
        <location evidence="1">Nucleus</location>
    </subcellularLocation>
</comment>
<dbReference type="Gramene" id="ONK78335">
    <property type="protein sequence ID" value="ONK78335"/>
    <property type="gene ID" value="A4U43_C02F17470"/>
</dbReference>
<evidence type="ECO:0000313" key="13">
    <source>
        <dbReference type="EMBL" id="ONK78335.1"/>
    </source>
</evidence>
<evidence type="ECO:0000259" key="12">
    <source>
        <dbReference type="SMART" id="SM01368"/>
    </source>
</evidence>
<comment type="similarity">
    <text evidence="2">Belongs to the retinoblastoma protein (RB) family.</text>
</comment>
<evidence type="ECO:0000313" key="14">
    <source>
        <dbReference type="Proteomes" id="UP000243459"/>
    </source>
</evidence>
<name>A0A5P1FIW2_ASPOF</name>
<accession>A0A5P1FIW2</accession>
<evidence type="ECO:0000259" key="11">
    <source>
        <dbReference type="SMART" id="SM01367"/>
    </source>
</evidence>
<evidence type="ECO:0000256" key="9">
    <source>
        <dbReference type="SAM" id="Coils"/>
    </source>
</evidence>
<dbReference type="InterPro" id="IPR002719">
    <property type="entry name" value="RB_B"/>
</dbReference>
<protein>
    <recommendedName>
        <fullName evidence="15">Retinoblastoma-related protein</fullName>
    </recommendedName>
</protein>
<dbReference type="AlphaFoldDB" id="A0A5P1FIW2"/>
<dbReference type="InterPro" id="IPR024599">
    <property type="entry name" value="RB_N"/>
</dbReference>
<keyword evidence="4" id="KW-0805">Transcription regulation</keyword>
<comment type="function">
    <text evidence="8">Regulator of biological processes that recruits a histone deacetylase to control gene transcription. May play a role in the entry into mitosis, negatively regulating the cell proliferation. Formation of stable complexes with geminiviridae replication-associated proteins may create a cellular environment which favors viral DNA replication.</text>
</comment>
<evidence type="ECO:0000256" key="4">
    <source>
        <dbReference type="ARBA" id="ARBA00023015"/>
    </source>
</evidence>
<evidence type="ECO:0008006" key="15">
    <source>
        <dbReference type="Google" id="ProtNLM"/>
    </source>
</evidence>
<dbReference type="Proteomes" id="UP000243459">
    <property type="component" value="Chromosome 2"/>
</dbReference>
<evidence type="ECO:0000256" key="8">
    <source>
        <dbReference type="ARBA" id="ARBA00025018"/>
    </source>
</evidence>
<dbReference type="EMBL" id="CM007382">
    <property type="protein sequence ID" value="ONK78335.1"/>
    <property type="molecule type" value="Genomic_DNA"/>
</dbReference>
<reference evidence="14" key="1">
    <citation type="journal article" date="2017" name="Nat. Commun.">
        <title>The asparagus genome sheds light on the origin and evolution of a young Y chromosome.</title>
        <authorList>
            <person name="Harkess A."/>
            <person name="Zhou J."/>
            <person name="Xu C."/>
            <person name="Bowers J.E."/>
            <person name="Van der Hulst R."/>
            <person name="Ayyampalayam S."/>
            <person name="Mercati F."/>
            <person name="Riccardi P."/>
            <person name="McKain M.R."/>
            <person name="Kakrana A."/>
            <person name="Tang H."/>
            <person name="Ray J."/>
            <person name="Groenendijk J."/>
            <person name="Arikit S."/>
            <person name="Mathioni S.M."/>
            <person name="Nakano M."/>
            <person name="Shan H."/>
            <person name="Telgmann-Rauber A."/>
            <person name="Kanno A."/>
            <person name="Yue Z."/>
            <person name="Chen H."/>
            <person name="Li W."/>
            <person name="Chen Y."/>
            <person name="Xu X."/>
            <person name="Zhang Y."/>
            <person name="Luo S."/>
            <person name="Chen H."/>
            <person name="Gao J."/>
            <person name="Mao Z."/>
            <person name="Pires J.C."/>
            <person name="Luo M."/>
            <person name="Kudrna D."/>
            <person name="Wing R.A."/>
            <person name="Meyers B.C."/>
            <person name="Yi K."/>
            <person name="Kong H."/>
            <person name="Lavrijsen P."/>
            <person name="Sunseri F."/>
            <person name="Falavigna A."/>
            <person name="Ye Y."/>
            <person name="Leebens-Mack J.H."/>
            <person name="Chen G."/>
        </authorList>
    </citation>
    <scope>NUCLEOTIDE SEQUENCE [LARGE SCALE GENOMIC DNA]</scope>
    <source>
        <strain evidence="14">cv. DH0086</strain>
    </source>
</reference>
<dbReference type="SUPFAM" id="SSF47954">
    <property type="entry name" value="Cyclin-like"/>
    <property type="match status" value="2"/>
</dbReference>
<evidence type="ECO:0000256" key="5">
    <source>
        <dbReference type="ARBA" id="ARBA00023163"/>
    </source>
</evidence>
<dbReference type="InterPro" id="IPR036915">
    <property type="entry name" value="Cyclin-like_sf"/>
</dbReference>
<dbReference type="PANTHER" id="PTHR13742:SF17">
    <property type="entry name" value="RE32990P-RELATED"/>
    <property type="match status" value="1"/>
</dbReference>
<dbReference type="Pfam" id="PF01858">
    <property type="entry name" value="RB_A"/>
    <property type="match status" value="1"/>
</dbReference>
<feature type="region of interest" description="Disordered" evidence="10">
    <location>
        <begin position="859"/>
        <end position="892"/>
    </location>
</feature>
<dbReference type="Gene3D" id="1.10.472.10">
    <property type="entry name" value="Cyclin-like"/>
    <property type="match status" value="2"/>
</dbReference>
<proteinExistence type="inferred from homology"/>
<dbReference type="GO" id="GO:0032875">
    <property type="term" value="P:regulation of DNA endoreduplication"/>
    <property type="evidence" value="ECO:0007669"/>
    <property type="project" value="UniProtKB-ARBA"/>
</dbReference>
<feature type="coiled-coil region" evidence="9">
    <location>
        <begin position="269"/>
        <end position="339"/>
    </location>
</feature>
<dbReference type="Pfam" id="PF11934">
    <property type="entry name" value="DUF3452"/>
    <property type="match status" value="1"/>
</dbReference>
<dbReference type="PANTHER" id="PTHR13742">
    <property type="entry name" value="RETINOBLASTOMA-ASSOCIATED PROTEIN RB -RELATED"/>
    <property type="match status" value="1"/>
</dbReference>
<dbReference type="GO" id="GO:0005634">
    <property type="term" value="C:nucleus"/>
    <property type="evidence" value="ECO:0007669"/>
    <property type="project" value="UniProtKB-SubCell"/>
</dbReference>
<evidence type="ECO:0000256" key="1">
    <source>
        <dbReference type="ARBA" id="ARBA00004123"/>
    </source>
</evidence>
<feature type="domain" description="Retinoblastoma-associated protein A-box" evidence="12">
    <location>
        <begin position="409"/>
        <end position="605"/>
    </location>
</feature>
<evidence type="ECO:0000256" key="7">
    <source>
        <dbReference type="ARBA" id="ARBA00023306"/>
    </source>
</evidence>
<evidence type="ECO:0000256" key="10">
    <source>
        <dbReference type="SAM" id="MobiDB-lite"/>
    </source>
</evidence>
<feature type="region of interest" description="Disordered" evidence="10">
    <location>
        <begin position="640"/>
        <end position="668"/>
    </location>
</feature>
<dbReference type="SMART" id="SM01368">
    <property type="entry name" value="RB_A"/>
    <property type="match status" value="1"/>
</dbReference>
<dbReference type="GO" id="GO:0000785">
    <property type="term" value="C:chromatin"/>
    <property type="evidence" value="ECO:0007669"/>
    <property type="project" value="TreeGrafter"/>
</dbReference>
<keyword evidence="5" id="KW-0804">Transcription</keyword>
<dbReference type="InterPro" id="IPR002720">
    <property type="entry name" value="RB_A"/>
</dbReference>
<organism evidence="13 14">
    <name type="scientific">Asparagus officinalis</name>
    <name type="common">Garden asparagus</name>
    <dbReference type="NCBI Taxonomy" id="4686"/>
    <lineage>
        <taxon>Eukaryota</taxon>
        <taxon>Viridiplantae</taxon>
        <taxon>Streptophyta</taxon>
        <taxon>Embryophyta</taxon>
        <taxon>Tracheophyta</taxon>
        <taxon>Spermatophyta</taxon>
        <taxon>Magnoliopsida</taxon>
        <taxon>Liliopsida</taxon>
        <taxon>Asparagales</taxon>
        <taxon>Asparagaceae</taxon>
        <taxon>Asparagoideae</taxon>
        <taxon>Asparagus</taxon>
    </lineage>
</organism>
<dbReference type="GO" id="GO:0005667">
    <property type="term" value="C:transcription regulator complex"/>
    <property type="evidence" value="ECO:0007669"/>
    <property type="project" value="TreeGrafter"/>
</dbReference>
<sequence length="963" mass="106626">MSPGTVAMEGAKPSSSQSDGGESMALRFVDLCKGLDLDVSLTSQGMSLFKAIRPVLLANLSSIGSGSPEEVERIWLAFILYCVTKLGKSNHGGEGQNRIKLFQILKAAKLNTVDFFREASQFSLKAGPILSNLYSPDWDRRLELAELQAVVIQLNNLCRFYKRAYLQFFLVNDTVSDKSSAASGSTCYISDYHQFGWLLFLALRIHASSPFKDLVTCTNALVSVLAILILHVPKRFRSFSIDDSSVFVKKSGKGVDLLASLSHVYNTSEDDLRRTLENANKLIEDILKKKPQLASECKAENLYSINTDGLTYFDDLLDEKSLEKNLLILEKDYDDAINAKGELDERISANEDDSSVTSQSLLGGGSNISGAKRFDALASPAKTITSPCLVHSAASPGIVSVQTKMVSGTPVSAAMTMAKWLRTVISPLPSKPSAELEHFFSLCNGDVTSHVIRRANVILEAIFPSNSFGERLPTTNLMDNTWAEERKSEALKLYYRVLETICKAESKLQNGNNLPSLLSNERFHRCMLACSAELVLATHNTVIMIFPAVLERTGITAFDLSKVIENFVRHEETLPRELKRHLNSLEERLLESMAWEKGSSMYNSLIIARPSLSAEIDRLKLLAEPMPSLDAIGTLQNTSTPGLLPLPFQKREASPDGNGDPRSPKRQCTEHGNVLAEHNSPGPVKEHLFGTPKSKLHLLQSAFASPARPNPAGGGTYADTEINVFFRKILKLVAIRIKTLCERLKCSEQFLENVYWLIQQILNQRTTILFNRHIDQVILCSIYGVAKVSQISLTFKEIINNYRKQPQSKPEVFRSVFVNCRNGKMGEGHVDIITFYNEVFVPSVKPLLVEVGPDGIAQKNSKLTEEKNNSDGQIPGSPRLQPFPSLPDMSPKKVSASHNVYVSPLRQSKKDALLSPSSKSYYACVGESTHAYQSPSKDLTAINNRLNWSGSENVLVDSYDIYL</sequence>
<dbReference type="Pfam" id="PF01857">
    <property type="entry name" value="RB_B"/>
    <property type="match status" value="1"/>
</dbReference>
<keyword evidence="3" id="KW-0678">Repressor</keyword>
<dbReference type="GO" id="GO:0030154">
    <property type="term" value="P:cell differentiation"/>
    <property type="evidence" value="ECO:0007669"/>
    <property type="project" value="TreeGrafter"/>
</dbReference>
<dbReference type="Gene3D" id="1.10.472.140">
    <property type="match status" value="1"/>
</dbReference>